<reference evidence="3 4" key="1">
    <citation type="submission" date="2024-07" db="EMBL/GenBank/DDBJ databases">
        <title>Chromosome-level genome assembly of the water stick insect Ranatra chinensis (Heteroptera: Nepidae).</title>
        <authorList>
            <person name="Liu X."/>
        </authorList>
    </citation>
    <scope>NUCLEOTIDE SEQUENCE [LARGE SCALE GENOMIC DNA]</scope>
    <source>
        <strain evidence="3">Cailab_2021Rc</strain>
        <tissue evidence="3">Muscle</tissue>
    </source>
</reference>
<dbReference type="InterPro" id="IPR052728">
    <property type="entry name" value="O2_lipid_transport_reg"/>
</dbReference>
<dbReference type="InterPro" id="IPR002656">
    <property type="entry name" value="Acyl_transf_3_dom"/>
</dbReference>
<keyword evidence="1" id="KW-0812">Transmembrane</keyword>
<gene>
    <name evidence="3" type="ORF">AAG570_007607</name>
</gene>
<dbReference type="Pfam" id="PF01757">
    <property type="entry name" value="Acyl_transf_3"/>
    <property type="match status" value="1"/>
</dbReference>
<feature type="transmembrane region" description="Helical" evidence="1">
    <location>
        <begin position="99"/>
        <end position="121"/>
    </location>
</feature>
<evidence type="ECO:0000313" key="4">
    <source>
        <dbReference type="Proteomes" id="UP001558652"/>
    </source>
</evidence>
<feature type="transmembrane region" description="Helical" evidence="1">
    <location>
        <begin position="57"/>
        <end position="78"/>
    </location>
</feature>
<evidence type="ECO:0000256" key="1">
    <source>
        <dbReference type="SAM" id="Phobius"/>
    </source>
</evidence>
<feature type="transmembrane region" description="Helical" evidence="1">
    <location>
        <begin position="163"/>
        <end position="183"/>
    </location>
</feature>
<keyword evidence="1" id="KW-0472">Membrane</keyword>
<dbReference type="Proteomes" id="UP001558652">
    <property type="component" value="Unassembled WGS sequence"/>
</dbReference>
<protein>
    <recommendedName>
        <fullName evidence="2">Acyltransferase 3 domain-containing protein</fullName>
    </recommendedName>
</protein>
<organism evidence="3 4">
    <name type="scientific">Ranatra chinensis</name>
    <dbReference type="NCBI Taxonomy" id="642074"/>
    <lineage>
        <taxon>Eukaryota</taxon>
        <taxon>Metazoa</taxon>
        <taxon>Ecdysozoa</taxon>
        <taxon>Arthropoda</taxon>
        <taxon>Hexapoda</taxon>
        <taxon>Insecta</taxon>
        <taxon>Pterygota</taxon>
        <taxon>Neoptera</taxon>
        <taxon>Paraneoptera</taxon>
        <taxon>Hemiptera</taxon>
        <taxon>Heteroptera</taxon>
        <taxon>Panheteroptera</taxon>
        <taxon>Nepomorpha</taxon>
        <taxon>Nepidae</taxon>
        <taxon>Ranatrinae</taxon>
        <taxon>Ranatra</taxon>
    </lineage>
</organism>
<evidence type="ECO:0000259" key="2">
    <source>
        <dbReference type="Pfam" id="PF01757"/>
    </source>
</evidence>
<name>A0ABD0Y793_9HEMI</name>
<feature type="transmembrane region" description="Helical" evidence="1">
    <location>
        <begin position="20"/>
        <end position="37"/>
    </location>
</feature>
<dbReference type="EMBL" id="JBFDAA010000021">
    <property type="protein sequence ID" value="KAL1114783.1"/>
    <property type="molecule type" value="Genomic_DNA"/>
</dbReference>
<comment type="caution">
    <text evidence="3">The sequence shown here is derived from an EMBL/GenBank/DDBJ whole genome shotgun (WGS) entry which is preliminary data.</text>
</comment>
<sequence length="272" mass="32247">MEKLLKPKNDEFSAISGMKVISMFLIIYGHRMMMSFFSPMHNSLDVEMAIGEFINIYFYNGIVIVNTFLVITGFLTYYKALNDISHNTKISIIQYVYRRWMRLTPAYLYVMTFVLNVVPYIEQGPLGRNVIWDYSPCYKYLWTHLLFINNYVHVENQCLIPSWYMATDMQLYIICSLLAFFFWKSEKIGKLLLFATAMVFIITPGLVVIKGHYNGVVLLFHRDFHHYFNQNEFIETYLQTHSRASPYLIGMLGAYVYKQLKDKKKTFSKFYF</sequence>
<feature type="domain" description="Acyltransferase 3" evidence="2">
    <location>
        <begin position="14"/>
        <end position="266"/>
    </location>
</feature>
<proteinExistence type="predicted"/>
<keyword evidence="1" id="KW-1133">Transmembrane helix</keyword>
<evidence type="ECO:0000313" key="3">
    <source>
        <dbReference type="EMBL" id="KAL1114783.1"/>
    </source>
</evidence>
<feature type="transmembrane region" description="Helical" evidence="1">
    <location>
        <begin position="190"/>
        <end position="209"/>
    </location>
</feature>
<dbReference type="AlphaFoldDB" id="A0ABD0Y793"/>
<accession>A0ABD0Y793</accession>
<dbReference type="PANTHER" id="PTHR11161">
    <property type="entry name" value="O-ACYLTRANSFERASE"/>
    <property type="match status" value="1"/>
</dbReference>
<dbReference type="PANTHER" id="PTHR11161:SF0">
    <property type="entry name" value="O-ACYLTRANSFERASE LIKE PROTEIN"/>
    <property type="match status" value="1"/>
</dbReference>
<keyword evidence="4" id="KW-1185">Reference proteome</keyword>